<sequence length="112" mass="12769">MVSKRDHLKQTKGKFCGFLTSATVILHCYIEFSYCYSTFGDCYMSFGVCYSDFATATVIFRSTQILGIFVSPLTIYHKRKSTNNDDLEKGDFNDRLTVLESKVSRLSGYLLL</sequence>
<name>A0A7J7MVR6_9MAGN</name>
<gene>
    <name evidence="1" type="ORF">GIB67_042064</name>
</gene>
<reference evidence="1 2" key="1">
    <citation type="journal article" date="2020" name="IScience">
        <title>Genome Sequencing of the Endangered Kingdonia uniflora (Circaeasteraceae, Ranunculales) Reveals Potential Mechanisms of Evolutionary Specialization.</title>
        <authorList>
            <person name="Sun Y."/>
            <person name="Deng T."/>
            <person name="Zhang A."/>
            <person name="Moore M.J."/>
            <person name="Landis J.B."/>
            <person name="Lin N."/>
            <person name="Zhang H."/>
            <person name="Zhang X."/>
            <person name="Huang J."/>
            <person name="Zhang X."/>
            <person name="Sun H."/>
            <person name="Wang H."/>
        </authorList>
    </citation>
    <scope>NUCLEOTIDE SEQUENCE [LARGE SCALE GENOMIC DNA]</scope>
    <source>
        <strain evidence="1">TB1705</strain>
        <tissue evidence="1">Leaf</tissue>
    </source>
</reference>
<evidence type="ECO:0000313" key="2">
    <source>
        <dbReference type="Proteomes" id="UP000541444"/>
    </source>
</evidence>
<accession>A0A7J7MVR6</accession>
<dbReference type="Proteomes" id="UP000541444">
    <property type="component" value="Unassembled WGS sequence"/>
</dbReference>
<organism evidence="1 2">
    <name type="scientific">Kingdonia uniflora</name>
    <dbReference type="NCBI Taxonomy" id="39325"/>
    <lineage>
        <taxon>Eukaryota</taxon>
        <taxon>Viridiplantae</taxon>
        <taxon>Streptophyta</taxon>
        <taxon>Embryophyta</taxon>
        <taxon>Tracheophyta</taxon>
        <taxon>Spermatophyta</taxon>
        <taxon>Magnoliopsida</taxon>
        <taxon>Ranunculales</taxon>
        <taxon>Circaeasteraceae</taxon>
        <taxon>Kingdonia</taxon>
    </lineage>
</organism>
<dbReference type="AlphaFoldDB" id="A0A7J7MVR6"/>
<comment type="caution">
    <text evidence="1">The sequence shown here is derived from an EMBL/GenBank/DDBJ whole genome shotgun (WGS) entry which is preliminary data.</text>
</comment>
<proteinExistence type="predicted"/>
<dbReference type="EMBL" id="JACGCM010001210">
    <property type="protein sequence ID" value="KAF6158983.1"/>
    <property type="molecule type" value="Genomic_DNA"/>
</dbReference>
<protein>
    <submittedName>
        <fullName evidence="1">Uncharacterized protein</fullName>
    </submittedName>
</protein>
<evidence type="ECO:0000313" key="1">
    <source>
        <dbReference type="EMBL" id="KAF6158983.1"/>
    </source>
</evidence>
<keyword evidence="2" id="KW-1185">Reference proteome</keyword>